<evidence type="ECO:0000256" key="1">
    <source>
        <dbReference type="SAM" id="Phobius"/>
    </source>
</evidence>
<reference evidence="2" key="1">
    <citation type="submission" date="2020-09" db="EMBL/GenBank/DDBJ databases">
        <title>Genome seq and assembly of Tianweitania sp.</title>
        <authorList>
            <person name="Chhetri G."/>
        </authorList>
    </citation>
    <scope>NUCLEOTIDE SEQUENCE</scope>
    <source>
        <strain evidence="2">Rool2</strain>
    </source>
</reference>
<feature type="transmembrane region" description="Helical" evidence="1">
    <location>
        <begin position="119"/>
        <end position="142"/>
    </location>
</feature>
<feature type="transmembrane region" description="Helical" evidence="1">
    <location>
        <begin position="299"/>
        <end position="316"/>
    </location>
</feature>
<feature type="transmembrane region" description="Helical" evidence="1">
    <location>
        <begin position="35"/>
        <end position="56"/>
    </location>
</feature>
<comment type="caution">
    <text evidence="2">The sequence shown here is derived from an EMBL/GenBank/DDBJ whole genome shotgun (WGS) entry which is preliminary data.</text>
</comment>
<protein>
    <submittedName>
        <fullName evidence="2">Uncharacterized protein</fullName>
    </submittedName>
</protein>
<evidence type="ECO:0000313" key="3">
    <source>
        <dbReference type="Proteomes" id="UP000643405"/>
    </source>
</evidence>
<sequence length="425" mass="48606">MSENIFLPLLLFSFYFAVRKPSSKLVLWDTLTAVSLAALYLTRHISLAIVPALLALWCITNFQRNKLFVFRLVYVILIACAAYAPWVVMGLSKDVALNKIFGFGIASRSNPEQKTLVRLGFWLFIYYGYFVVITAPVFHLLWAGTVQVCRNLSFENIHKNRLIVGAFLVTFAAMAAATRHSWNAYYNFPAPMRMMGRYIMFSPVIFFIVSMYVANSEIYSRKNFGKAAFISLWLISLLTIFLFYTVFYESLILPIGENFFGVRIAIDGYKILFHPELWLLTVIAIMSVSAKMLWDHRSGALLVIFLGFVFINLWGIQRHEQELSVSRIYSIPARALYDLASEQGKARRFQLFVADSEAIDPTGFKQRFSFWGLPGTALPLSDLKTDTTPGTKYVLVPASERTDYRKAKEIVRYEALGKEFTLLRL</sequence>
<feature type="transmembrane region" description="Helical" evidence="1">
    <location>
        <begin position="194"/>
        <end position="215"/>
    </location>
</feature>
<feature type="transmembrane region" description="Helical" evidence="1">
    <location>
        <begin position="227"/>
        <end position="247"/>
    </location>
</feature>
<dbReference type="RefSeq" id="WP_210316926.1">
    <property type="nucleotide sequence ID" value="NZ_JACVVX010000001.1"/>
</dbReference>
<accession>A0A8J6PL49</accession>
<feature type="transmembrane region" description="Helical" evidence="1">
    <location>
        <begin position="277"/>
        <end position="294"/>
    </location>
</feature>
<dbReference type="EMBL" id="JACVVX010000001">
    <property type="protein sequence ID" value="MBD0413407.1"/>
    <property type="molecule type" value="Genomic_DNA"/>
</dbReference>
<evidence type="ECO:0000313" key="2">
    <source>
        <dbReference type="EMBL" id="MBD0413407.1"/>
    </source>
</evidence>
<feature type="transmembrane region" description="Helical" evidence="1">
    <location>
        <begin position="68"/>
        <end position="88"/>
    </location>
</feature>
<gene>
    <name evidence="2" type="ORF">ICI42_01890</name>
</gene>
<keyword evidence="3" id="KW-1185">Reference proteome</keyword>
<keyword evidence="1" id="KW-1133">Transmembrane helix</keyword>
<name>A0A8J6PL49_9HYPH</name>
<dbReference type="AlphaFoldDB" id="A0A8J6PL49"/>
<dbReference type="Proteomes" id="UP000643405">
    <property type="component" value="Unassembled WGS sequence"/>
</dbReference>
<feature type="transmembrane region" description="Helical" evidence="1">
    <location>
        <begin position="162"/>
        <end position="182"/>
    </location>
</feature>
<keyword evidence="1" id="KW-0812">Transmembrane</keyword>
<organism evidence="2 3">
    <name type="scientific">Oryzicola mucosus</name>
    <dbReference type="NCBI Taxonomy" id="2767425"/>
    <lineage>
        <taxon>Bacteria</taxon>
        <taxon>Pseudomonadati</taxon>
        <taxon>Pseudomonadota</taxon>
        <taxon>Alphaproteobacteria</taxon>
        <taxon>Hyphomicrobiales</taxon>
        <taxon>Phyllobacteriaceae</taxon>
        <taxon>Oryzicola</taxon>
    </lineage>
</organism>
<proteinExistence type="predicted"/>
<keyword evidence="1" id="KW-0472">Membrane</keyword>